<gene>
    <name evidence="1" type="ORF">KDN34_08515</name>
</gene>
<sequence>MKLLRFEFDCSKQVPWYGYLCNQYLNYQKLNLTVGLLAIRHQANEHLEQQKKPVVTWRYLLEAEGEQAELECLAEQVAADFLLSVHLLDSRMLLATDRQGDKKPIEVSAANVPFCQHCQPRFGDNQHGEFANLVVACDHCHGEQAILTLDTVAALQRQDLQQLAVRLLEGETLFLDDVSGKLVLSRQPIGQGRQQMLVCNPNNLNSLFQVTDNEVLALSSIEKPLLRLQPVTDSKLAAPLYEVGFAASRLQLVLAEYLRVKGIDAIYCHREHQQAVFAHTLGIDVPVAVSTVQLDNLLLGQALPETLHESARFGAYVAKATGKRKQQQLVASLANDDADVWDSTDATSAAQCALLGIAAEVGSASNLGMLYFSDRYVSQLMTSNDDGDIKCFMQVPELPATGADIISQLQSSPQQDVFAKFTEQYPALYQRLQKLDLSGCSKQSLKSLWIVAAVIIGIEADSNEQLADAFVAAAMSNTSANSPRIDYPLISGEYATFDWCKTFGTLISFRLAGDDDAAKLAFAMNDSLADFIANWIERLDLNTGIRRVYLAGSSFANPVLGRRIALRLGKNFPLGVSQMQDLDGALLATGALYLRQRRR</sequence>
<evidence type="ECO:0000313" key="1">
    <source>
        <dbReference type="EMBL" id="QUN07423.1"/>
    </source>
</evidence>
<evidence type="ECO:0000313" key="2">
    <source>
        <dbReference type="Proteomes" id="UP000679575"/>
    </source>
</evidence>
<protein>
    <submittedName>
        <fullName evidence="1">NiFe hydrogenase</fullName>
    </submittedName>
</protein>
<proteinExistence type="predicted"/>
<keyword evidence="2" id="KW-1185">Reference proteome</keyword>
<dbReference type="Gene3D" id="3.30.420.40">
    <property type="match status" value="1"/>
</dbReference>
<name>A0ABX7YXD0_9GAMM</name>
<dbReference type="Proteomes" id="UP000679575">
    <property type="component" value="Chromosome"/>
</dbReference>
<dbReference type="EMBL" id="CP073587">
    <property type="protein sequence ID" value="QUN07423.1"/>
    <property type="molecule type" value="Genomic_DNA"/>
</dbReference>
<accession>A0ABX7YXD0</accession>
<organism evidence="1 2">
    <name type="scientific">Shewanella yunxiaonensis</name>
    <dbReference type="NCBI Taxonomy" id="2829809"/>
    <lineage>
        <taxon>Bacteria</taxon>
        <taxon>Pseudomonadati</taxon>
        <taxon>Pseudomonadota</taxon>
        <taxon>Gammaproteobacteria</taxon>
        <taxon>Alteromonadales</taxon>
        <taxon>Shewanellaceae</taxon>
        <taxon>Shewanella</taxon>
    </lineage>
</organism>
<dbReference type="RefSeq" id="WP_212596423.1">
    <property type="nucleotide sequence ID" value="NZ_CP073587.1"/>
</dbReference>
<reference evidence="1 2" key="1">
    <citation type="submission" date="2021-04" db="EMBL/GenBank/DDBJ databases">
        <title>Novel species identification of genus Shewanella.</title>
        <authorList>
            <person name="Liu G."/>
        </authorList>
    </citation>
    <scope>NUCLEOTIDE SEQUENCE [LARGE SCALE GENOMIC DNA]</scope>
    <source>
        <strain evidence="1 2">FJAT-54481</strain>
    </source>
</reference>